<name>T1C9A7_9ZZZZ</name>
<comment type="caution">
    <text evidence="1">The sequence shown here is derived from an EMBL/GenBank/DDBJ whole genome shotgun (WGS) entry which is preliminary data.</text>
</comment>
<sequence length="57" mass="6215">TGDRGTKFQCQGFKFQSGVGSELWGTVGVSENVISASLMALKDSIDYWLFKSGVRPK</sequence>
<gene>
    <name evidence="1" type="ORF">B1A_02846</name>
</gene>
<protein>
    <recommendedName>
        <fullName evidence="2">2-isopropylmalate synthase LeuA allosteric (dimerisation) domain-containing protein</fullName>
    </recommendedName>
</protein>
<evidence type="ECO:0000313" key="1">
    <source>
        <dbReference type="EMBL" id="EQD77663.1"/>
    </source>
</evidence>
<evidence type="ECO:0008006" key="2">
    <source>
        <dbReference type="Google" id="ProtNLM"/>
    </source>
</evidence>
<reference evidence="1" key="1">
    <citation type="submission" date="2013-08" db="EMBL/GenBank/DDBJ databases">
        <authorList>
            <person name="Mendez C."/>
            <person name="Richter M."/>
            <person name="Ferrer M."/>
            <person name="Sanchez J."/>
        </authorList>
    </citation>
    <scope>NUCLEOTIDE SEQUENCE</scope>
</reference>
<dbReference type="AlphaFoldDB" id="T1C9A7"/>
<proteinExistence type="predicted"/>
<organism evidence="1">
    <name type="scientific">mine drainage metagenome</name>
    <dbReference type="NCBI Taxonomy" id="410659"/>
    <lineage>
        <taxon>unclassified sequences</taxon>
        <taxon>metagenomes</taxon>
        <taxon>ecological metagenomes</taxon>
    </lineage>
</organism>
<reference evidence="1" key="2">
    <citation type="journal article" date="2014" name="ISME J.">
        <title>Microbial stratification in low pH oxic and suboxic macroscopic growths along an acid mine drainage.</title>
        <authorList>
            <person name="Mendez-Garcia C."/>
            <person name="Mesa V."/>
            <person name="Sprenger R.R."/>
            <person name="Richter M."/>
            <person name="Diez M.S."/>
            <person name="Solano J."/>
            <person name="Bargiela R."/>
            <person name="Golyshina O.V."/>
            <person name="Manteca A."/>
            <person name="Ramos J.L."/>
            <person name="Gallego J.R."/>
            <person name="Llorente I."/>
            <person name="Martins Dos Santos V.A."/>
            <person name="Jensen O.N."/>
            <person name="Pelaez A.I."/>
            <person name="Sanchez J."/>
            <person name="Ferrer M."/>
        </authorList>
    </citation>
    <scope>NUCLEOTIDE SEQUENCE</scope>
</reference>
<accession>T1C9A7</accession>
<feature type="non-terminal residue" evidence="1">
    <location>
        <position position="1"/>
    </location>
</feature>
<dbReference type="EMBL" id="AUZX01002096">
    <property type="protein sequence ID" value="EQD77663.1"/>
    <property type="molecule type" value="Genomic_DNA"/>
</dbReference>